<dbReference type="Proteomes" id="UP000799424">
    <property type="component" value="Unassembled WGS sequence"/>
</dbReference>
<gene>
    <name evidence="1" type="ORF">CC86DRAFT_89586</name>
</gene>
<proteinExistence type="predicted"/>
<organism evidence="1 2">
    <name type="scientific">Ophiobolus disseminans</name>
    <dbReference type="NCBI Taxonomy" id="1469910"/>
    <lineage>
        <taxon>Eukaryota</taxon>
        <taxon>Fungi</taxon>
        <taxon>Dikarya</taxon>
        <taxon>Ascomycota</taxon>
        <taxon>Pezizomycotina</taxon>
        <taxon>Dothideomycetes</taxon>
        <taxon>Pleosporomycetidae</taxon>
        <taxon>Pleosporales</taxon>
        <taxon>Pleosporineae</taxon>
        <taxon>Phaeosphaeriaceae</taxon>
        <taxon>Ophiobolus</taxon>
    </lineage>
</organism>
<protein>
    <submittedName>
        <fullName evidence="1">Uncharacterized protein</fullName>
    </submittedName>
</protein>
<accession>A0A6A7AIM9</accession>
<sequence length="182" mass="20595">MNCSWFGDSLRGNFTHYQPTNNHAHLLCRCATWSHQPSHRSRRATIWARQTVFIVTRGLCLVLTLGTVLEYIELSMSYPFVRMMASQVTVATSQDIPATSPCTAATTFHVSNAPANASGVYSCVISWIATTMTERLRRRIARLYFCRIRGHSGVDSMTLAWGFRSRTSPKVAFKERSNTVRR</sequence>
<evidence type="ECO:0000313" key="2">
    <source>
        <dbReference type="Proteomes" id="UP000799424"/>
    </source>
</evidence>
<dbReference type="AlphaFoldDB" id="A0A6A7AIM9"/>
<keyword evidence="2" id="KW-1185">Reference proteome</keyword>
<name>A0A6A7AIM9_9PLEO</name>
<reference evidence="1" key="1">
    <citation type="journal article" date="2020" name="Stud. Mycol.">
        <title>101 Dothideomycetes genomes: a test case for predicting lifestyles and emergence of pathogens.</title>
        <authorList>
            <person name="Haridas S."/>
            <person name="Albert R."/>
            <person name="Binder M."/>
            <person name="Bloem J."/>
            <person name="Labutti K."/>
            <person name="Salamov A."/>
            <person name="Andreopoulos B."/>
            <person name="Baker S."/>
            <person name="Barry K."/>
            <person name="Bills G."/>
            <person name="Bluhm B."/>
            <person name="Cannon C."/>
            <person name="Castanera R."/>
            <person name="Culley D."/>
            <person name="Daum C."/>
            <person name="Ezra D."/>
            <person name="Gonzalez J."/>
            <person name="Henrissat B."/>
            <person name="Kuo A."/>
            <person name="Liang C."/>
            <person name="Lipzen A."/>
            <person name="Lutzoni F."/>
            <person name="Magnuson J."/>
            <person name="Mondo S."/>
            <person name="Nolan M."/>
            <person name="Ohm R."/>
            <person name="Pangilinan J."/>
            <person name="Park H.-J."/>
            <person name="Ramirez L."/>
            <person name="Alfaro M."/>
            <person name="Sun H."/>
            <person name="Tritt A."/>
            <person name="Yoshinaga Y."/>
            <person name="Zwiers L.-H."/>
            <person name="Turgeon B."/>
            <person name="Goodwin S."/>
            <person name="Spatafora J."/>
            <person name="Crous P."/>
            <person name="Grigoriev I."/>
        </authorList>
    </citation>
    <scope>NUCLEOTIDE SEQUENCE</scope>
    <source>
        <strain evidence="1">CBS 113818</strain>
    </source>
</reference>
<dbReference type="EMBL" id="MU006217">
    <property type="protein sequence ID" value="KAF2832445.1"/>
    <property type="molecule type" value="Genomic_DNA"/>
</dbReference>
<evidence type="ECO:0000313" key="1">
    <source>
        <dbReference type="EMBL" id="KAF2832445.1"/>
    </source>
</evidence>